<protein>
    <submittedName>
        <fullName evidence="1">Uncharacterized protein</fullName>
    </submittedName>
</protein>
<comment type="caution">
    <text evidence="1">The sequence shown here is derived from an EMBL/GenBank/DDBJ whole genome shotgun (WGS) entry which is preliminary data.</text>
</comment>
<reference evidence="1" key="1">
    <citation type="journal article" date="2021" name="Open Biol.">
        <title>Shared evolutionary footprints suggest mitochondrial oxidative damage underlies multiple complex I losses in fungi.</title>
        <authorList>
            <person name="Schikora-Tamarit M.A."/>
            <person name="Marcet-Houben M."/>
            <person name="Nosek J."/>
            <person name="Gabaldon T."/>
        </authorList>
    </citation>
    <scope>NUCLEOTIDE SEQUENCE</scope>
    <source>
        <strain evidence="1">CBS2887</strain>
    </source>
</reference>
<proteinExistence type="predicted"/>
<evidence type="ECO:0000313" key="1">
    <source>
        <dbReference type="EMBL" id="KAH3687086.1"/>
    </source>
</evidence>
<organism evidence="1 2">
    <name type="scientific">Wickerhamomyces pijperi</name>
    <name type="common">Yeast</name>
    <name type="synonym">Pichia pijperi</name>
    <dbReference type="NCBI Taxonomy" id="599730"/>
    <lineage>
        <taxon>Eukaryota</taxon>
        <taxon>Fungi</taxon>
        <taxon>Dikarya</taxon>
        <taxon>Ascomycota</taxon>
        <taxon>Saccharomycotina</taxon>
        <taxon>Saccharomycetes</taxon>
        <taxon>Phaffomycetales</taxon>
        <taxon>Wickerhamomycetaceae</taxon>
        <taxon>Wickerhamomyces</taxon>
    </lineage>
</organism>
<dbReference type="AlphaFoldDB" id="A0A9P8QAS4"/>
<keyword evidence="2" id="KW-1185">Reference proteome</keyword>
<name>A0A9P8QAS4_WICPI</name>
<dbReference type="EMBL" id="JAEUBG010001016">
    <property type="protein sequence ID" value="KAH3687086.1"/>
    <property type="molecule type" value="Genomic_DNA"/>
</dbReference>
<dbReference type="Proteomes" id="UP000774326">
    <property type="component" value="Unassembled WGS sequence"/>
</dbReference>
<sequence>MRAVWQFSLTIMKKVCTLSELAGLFKLISKGWNCFLQTTSYISANSQDWHLGVNDCPNSLEISHSNLPEKMSLIKNPLLISKDTDSNLCPMNTSGSRFFTMPARQLSSIFSLANCLICNLFFSASCWNPAGIELPFTARHSVTNSVGLRSSGIGESCGTPL</sequence>
<gene>
    <name evidence="1" type="ORF">WICPIJ_001935</name>
</gene>
<evidence type="ECO:0000313" key="2">
    <source>
        <dbReference type="Proteomes" id="UP000774326"/>
    </source>
</evidence>
<accession>A0A9P8QAS4</accession>
<reference evidence="1" key="2">
    <citation type="submission" date="2021-01" db="EMBL/GenBank/DDBJ databases">
        <authorList>
            <person name="Schikora-Tamarit M.A."/>
        </authorList>
    </citation>
    <scope>NUCLEOTIDE SEQUENCE</scope>
    <source>
        <strain evidence="1">CBS2887</strain>
    </source>
</reference>